<feature type="compositionally biased region" description="Polar residues" evidence="3">
    <location>
        <begin position="20"/>
        <end position="36"/>
    </location>
</feature>
<sequence length="922" mass="102356">MSYAESSSSANGIKSEPGVRNSSLAVQGSTTTGSSLNHDEATIENGSTNGGSFMVTVGTPFRVGRSDAPPPSERTDECEPEPMLRELRMRPTHVSIDSPAVPEEVFGFQDSFHGIGRKIKAHNDTLGELQALGVSHDVPLPELVLVGDQSAGKSSVMSGLANLDLPRSEDTAIVEDDVTDANPFFPWRRLSNVQILEFKTVHDKSEIESLLRWAQVAILNDNHSHQQFIPGSGAIAMNVPIDQAQAETVAKFSPNVVFLEIKGPGMPNLSFYDMPGIFQNPADASDQYLVKVVQNLSKFYIRRQSAIIICSMPMNTDAENSCTFGFIRQLDATRRTIGVLTKADLLSGDADRSQWLRIMNGEAHTVGLGYFITSRKNGKDLDELIQWEAAMFDHHTTEWPSEFHVFASRSGVEKLKHFLSERLGEQFAKSLPSIEEKVRGKLDRVLSELRSLPDVPDNVELEVQRSLQKFSDAARKSIEDFMKHFDNDPKEFSECILGMYPRFILKDVSDAPTLVISDDEDDSSEPAAPTPTGAGTPSHKRHRMAPPVTPSKRTRLTPSEAPRSGRSSHSVKPEDSDGATNGRPSRAEHGSQPPRAGLAAPTSTYASFAKVNRGFRTLRGVRSDIRARSQAGVPNHIPLEVKEDLALEAIAPWDGPMDVFLSLTIAKLHRAFKEALESTFAGLRQRVIFAECEKQVGTFLEGHKRTIREHMVQVYRDESCKLMTFNSATFTQYETEELHLLEWFRHKMRMEAQGVASKSTGNKNWDSMSEQERRTESETRKAEIAKIGVDDFDREIKVIAYVRGYYRLAGLRFVDSIAQCVLCRLIPNLQEQLPLYLNERLGLIGRGGQDINAIYARLLEEDPAMAARREVLKKEKAKFEKAMASIEMLNSAAAEDSEGGLTHVSEHRDDDTVMGDGGEIEV</sequence>
<accession>A0A9P9XTL2</accession>
<dbReference type="PANTHER" id="PTHR11566">
    <property type="entry name" value="DYNAMIN"/>
    <property type="match status" value="1"/>
</dbReference>
<dbReference type="PROSITE" id="PS51388">
    <property type="entry name" value="GED"/>
    <property type="match status" value="1"/>
</dbReference>
<reference evidence="6" key="2">
    <citation type="submission" date="2022-07" db="EMBL/GenBank/DDBJ databases">
        <authorList>
            <person name="Goncalves M.F.M."/>
            <person name="Hilario S."/>
            <person name="Van De Peer Y."/>
            <person name="Esteves A.C."/>
            <person name="Alves A."/>
        </authorList>
    </citation>
    <scope>NUCLEOTIDE SEQUENCE</scope>
    <source>
        <strain evidence="6">MUM 19.33</strain>
    </source>
</reference>
<feature type="region of interest" description="Disordered" evidence="3">
    <location>
        <begin position="515"/>
        <end position="601"/>
    </location>
</feature>
<evidence type="ECO:0000256" key="1">
    <source>
        <dbReference type="ARBA" id="ARBA00022741"/>
    </source>
</evidence>
<dbReference type="SUPFAM" id="SSF52540">
    <property type="entry name" value="P-loop containing nucleoside triphosphate hydrolases"/>
    <property type="match status" value="1"/>
</dbReference>
<dbReference type="GO" id="GO:0005874">
    <property type="term" value="C:microtubule"/>
    <property type="evidence" value="ECO:0007669"/>
    <property type="project" value="TreeGrafter"/>
</dbReference>
<dbReference type="InterPro" id="IPR000375">
    <property type="entry name" value="Dynamin_stalk"/>
</dbReference>
<name>A0A9P9XTL2_9HYPO</name>
<keyword evidence="7" id="KW-1185">Reference proteome</keyword>
<dbReference type="RefSeq" id="XP_051358529.1">
    <property type="nucleotide sequence ID" value="XM_051510579.1"/>
</dbReference>
<dbReference type="Gene3D" id="1.20.120.1240">
    <property type="entry name" value="Dynamin, middle domain"/>
    <property type="match status" value="1"/>
</dbReference>
<organism evidence="6 7">
    <name type="scientific">Emericellopsis cladophorae</name>
    <dbReference type="NCBI Taxonomy" id="2686198"/>
    <lineage>
        <taxon>Eukaryota</taxon>
        <taxon>Fungi</taxon>
        <taxon>Dikarya</taxon>
        <taxon>Ascomycota</taxon>
        <taxon>Pezizomycotina</taxon>
        <taxon>Sordariomycetes</taxon>
        <taxon>Hypocreomycetidae</taxon>
        <taxon>Hypocreales</taxon>
        <taxon>Bionectriaceae</taxon>
        <taxon>Emericellopsis</taxon>
    </lineage>
</organism>
<evidence type="ECO:0000313" key="7">
    <source>
        <dbReference type="Proteomes" id="UP001055219"/>
    </source>
</evidence>
<dbReference type="InterPro" id="IPR001401">
    <property type="entry name" value="Dynamin_GTPase"/>
</dbReference>
<dbReference type="InterPro" id="IPR045063">
    <property type="entry name" value="Dynamin_N"/>
</dbReference>
<dbReference type="AlphaFoldDB" id="A0A9P9XTL2"/>
<protein>
    <submittedName>
        <fullName evidence="6">Dynamin GTPase effector domain</fullName>
    </submittedName>
</protein>
<comment type="caution">
    <text evidence="6">The sequence shown here is derived from an EMBL/GenBank/DDBJ whole genome shotgun (WGS) entry which is preliminary data.</text>
</comment>
<proteinExistence type="predicted"/>
<keyword evidence="2" id="KW-0342">GTP-binding</keyword>
<feature type="region of interest" description="Disordered" evidence="3">
    <location>
        <begin position="894"/>
        <end position="922"/>
    </location>
</feature>
<dbReference type="SMART" id="SM00053">
    <property type="entry name" value="DYNc"/>
    <property type="match status" value="1"/>
</dbReference>
<dbReference type="Pfam" id="PF00350">
    <property type="entry name" value="Dynamin_N"/>
    <property type="match status" value="1"/>
</dbReference>
<feature type="compositionally biased region" description="Low complexity" evidence="3">
    <location>
        <begin position="525"/>
        <end position="537"/>
    </location>
</feature>
<gene>
    <name evidence="6" type="ORF">J7T54_003821</name>
</gene>
<evidence type="ECO:0000313" key="6">
    <source>
        <dbReference type="EMBL" id="KAI6777673.1"/>
    </source>
</evidence>
<dbReference type="GO" id="GO:0008017">
    <property type="term" value="F:microtubule binding"/>
    <property type="evidence" value="ECO:0007669"/>
    <property type="project" value="TreeGrafter"/>
</dbReference>
<feature type="domain" description="GED" evidence="4">
    <location>
        <begin position="795"/>
        <end position="894"/>
    </location>
</feature>
<reference evidence="6" key="1">
    <citation type="journal article" date="2021" name="J Fungi (Basel)">
        <title>Genomic and Metabolomic Analyses of the Marine Fungus Emericellopsis cladophorae: Insights into Saltwater Adaptability Mechanisms and Its Biosynthetic Potential.</title>
        <authorList>
            <person name="Goncalves M.F.M."/>
            <person name="Hilario S."/>
            <person name="Van de Peer Y."/>
            <person name="Esteves A.C."/>
            <person name="Alves A."/>
        </authorList>
    </citation>
    <scope>NUCLEOTIDE SEQUENCE</scope>
    <source>
        <strain evidence="6">MUM 19.33</strain>
    </source>
</reference>
<dbReference type="EMBL" id="JAGIXG020000129">
    <property type="protein sequence ID" value="KAI6777673.1"/>
    <property type="molecule type" value="Genomic_DNA"/>
</dbReference>
<dbReference type="PANTHER" id="PTHR11566:SF131">
    <property type="entry name" value="GTPASE, PUTATIVE (AFU_ORTHOLOGUE AFUA_6G07630)-RELATED"/>
    <property type="match status" value="1"/>
</dbReference>
<dbReference type="OrthoDB" id="5061070at2759"/>
<dbReference type="GO" id="GO:0031623">
    <property type="term" value="P:receptor internalization"/>
    <property type="evidence" value="ECO:0007669"/>
    <property type="project" value="TreeGrafter"/>
</dbReference>
<dbReference type="PROSITE" id="PS51718">
    <property type="entry name" value="G_DYNAMIN_2"/>
    <property type="match status" value="1"/>
</dbReference>
<dbReference type="InterPro" id="IPR030381">
    <property type="entry name" value="G_DYNAMIN_dom"/>
</dbReference>
<feature type="domain" description="Dynamin-type G" evidence="5">
    <location>
        <begin position="137"/>
        <end position="432"/>
    </location>
</feature>
<feature type="compositionally biased region" description="Polar residues" evidence="3">
    <location>
        <begin position="756"/>
        <end position="768"/>
    </location>
</feature>
<dbReference type="PRINTS" id="PR00195">
    <property type="entry name" value="DYNAMIN"/>
</dbReference>
<evidence type="ECO:0000256" key="3">
    <source>
        <dbReference type="SAM" id="MobiDB-lite"/>
    </source>
</evidence>
<dbReference type="GO" id="GO:0005886">
    <property type="term" value="C:plasma membrane"/>
    <property type="evidence" value="ECO:0007669"/>
    <property type="project" value="TreeGrafter"/>
</dbReference>
<keyword evidence="1" id="KW-0547">Nucleotide-binding</keyword>
<dbReference type="InterPro" id="IPR027417">
    <property type="entry name" value="P-loop_NTPase"/>
</dbReference>
<dbReference type="GO" id="GO:0003924">
    <property type="term" value="F:GTPase activity"/>
    <property type="evidence" value="ECO:0007669"/>
    <property type="project" value="InterPro"/>
</dbReference>
<dbReference type="Pfam" id="PF01031">
    <property type="entry name" value="Dynamin_M"/>
    <property type="match status" value="1"/>
</dbReference>
<dbReference type="CDD" id="cd08771">
    <property type="entry name" value="DLP_1"/>
    <property type="match status" value="1"/>
</dbReference>
<evidence type="ECO:0000259" key="4">
    <source>
        <dbReference type="PROSITE" id="PS51388"/>
    </source>
</evidence>
<feature type="region of interest" description="Disordered" evidence="3">
    <location>
        <begin position="756"/>
        <end position="777"/>
    </location>
</feature>
<feature type="region of interest" description="Disordered" evidence="3">
    <location>
        <begin position="1"/>
        <end position="53"/>
    </location>
</feature>
<dbReference type="Proteomes" id="UP001055219">
    <property type="component" value="Unassembled WGS sequence"/>
</dbReference>
<dbReference type="Gene3D" id="3.40.50.300">
    <property type="entry name" value="P-loop containing nucleotide triphosphate hydrolases"/>
    <property type="match status" value="1"/>
</dbReference>
<feature type="compositionally biased region" description="Polar residues" evidence="3">
    <location>
        <begin position="1"/>
        <end position="12"/>
    </location>
</feature>
<evidence type="ECO:0000256" key="2">
    <source>
        <dbReference type="ARBA" id="ARBA00023134"/>
    </source>
</evidence>
<evidence type="ECO:0000259" key="5">
    <source>
        <dbReference type="PROSITE" id="PS51718"/>
    </source>
</evidence>
<dbReference type="GO" id="GO:0005525">
    <property type="term" value="F:GTP binding"/>
    <property type="evidence" value="ECO:0007669"/>
    <property type="project" value="InterPro"/>
</dbReference>
<dbReference type="InterPro" id="IPR022812">
    <property type="entry name" value="Dynamin"/>
</dbReference>
<dbReference type="GO" id="GO:0005737">
    <property type="term" value="C:cytoplasm"/>
    <property type="evidence" value="ECO:0007669"/>
    <property type="project" value="TreeGrafter"/>
</dbReference>
<dbReference type="InterPro" id="IPR020850">
    <property type="entry name" value="GED_dom"/>
</dbReference>
<dbReference type="GeneID" id="75830313"/>